<dbReference type="EMBL" id="CP054614">
    <property type="protein sequence ID" value="QKS60003.1"/>
    <property type="molecule type" value="Genomic_DNA"/>
</dbReference>
<proteinExistence type="predicted"/>
<organism evidence="2 3">
    <name type="scientific">Paenibacillus barcinonensis</name>
    <dbReference type="NCBI Taxonomy" id="198119"/>
    <lineage>
        <taxon>Bacteria</taxon>
        <taxon>Bacillati</taxon>
        <taxon>Bacillota</taxon>
        <taxon>Bacilli</taxon>
        <taxon>Bacillales</taxon>
        <taxon>Paenibacillaceae</taxon>
        <taxon>Paenibacillus</taxon>
    </lineage>
</organism>
<gene>
    <name evidence="2" type="ORF">HUB98_07110</name>
</gene>
<evidence type="ECO:0000259" key="1">
    <source>
        <dbReference type="Pfam" id="PF18624"/>
    </source>
</evidence>
<reference evidence="2 3" key="1">
    <citation type="submission" date="2020-06" db="EMBL/GenBank/DDBJ databases">
        <title>Complete genome of Paenibacillus barcinonensis KACC11450.</title>
        <authorList>
            <person name="Kim M."/>
            <person name="Park Y.-J."/>
            <person name="Shin J.-H."/>
        </authorList>
    </citation>
    <scope>NUCLEOTIDE SEQUENCE [LARGE SCALE GENOMIC DNA]</scope>
    <source>
        <strain evidence="2 3">KACC11450</strain>
    </source>
</reference>
<protein>
    <recommendedName>
        <fullName evidence="1">CDI immunity protein domain-containing protein</fullName>
    </recommendedName>
</protein>
<dbReference type="InterPro" id="IPR041256">
    <property type="entry name" value="CdiI_4"/>
</dbReference>
<accession>A0ABX6QCT0</accession>
<dbReference type="Proteomes" id="UP000509327">
    <property type="component" value="Chromosome"/>
</dbReference>
<evidence type="ECO:0000313" key="3">
    <source>
        <dbReference type="Proteomes" id="UP000509327"/>
    </source>
</evidence>
<feature type="domain" description="CDI immunity protein" evidence="1">
    <location>
        <begin position="30"/>
        <end position="99"/>
    </location>
</feature>
<dbReference type="CDD" id="cd20688">
    <property type="entry name" value="CdiI_Ecoli_Nm-like"/>
    <property type="match status" value="1"/>
</dbReference>
<keyword evidence="3" id="KW-1185">Reference proteome</keyword>
<dbReference type="Pfam" id="PF18624">
    <property type="entry name" value="CdiI_4"/>
    <property type="match status" value="1"/>
</dbReference>
<sequence>MSGILFLDYGFSKSFNILRRSRKIWVWFRSTEVQFSSYHSPEEEYIGDQKVCFIGEPPAYDEDVMAVMEYDEIYNYLLIYSEKYLEEYPEDKQEIFHLLDVVKKRWGLHY</sequence>
<dbReference type="RefSeq" id="WP_167433618.1">
    <property type="nucleotide sequence ID" value="NZ_CP054614.1"/>
</dbReference>
<evidence type="ECO:0000313" key="2">
    <source>
        <dbReference type="EMBL" id="QKS60003.1"/>
    </source>
</evidence>
<name>A0ABX6QCT0_PAEBA</name>